<evidence type="ECO:0000313" key="3">
    <source>
        <dbReference type="Proteomes" id="UP001159363"/>
    </source>
</evidence>
<evidence type="ECO:0000256" key="1">
    <source>
        <dbReference type="SAM" id="MobiDB-lite"/>
    </source>
</evidence>
<feature type="region of interest" description="Disordered" evidence="1">
    <location>
        <begin position="173"/>
        <end position="200"/>
    </location>
</feature>
<evidence type="ECO:0000313" key="2">
    <source>
        <dbReference type="EMBL" id="KAJ8894658.1"/>
    </source>
</evidence>
<protein>
    <submittedName>
        <fullName evidence="2">Uncharacterized protein</fullName>
    </submittedName>
</protein>
<organism evidence="2 3">
    <name type="scientific">Dryococelus australis</name>
    <dbReference type="NCBI Taxonomy" id="614101"/>
    <lineage>
        <taxon>Eukaryota</taxon>
        <taxon>Metazoa</taxon>
        <taxon>Ecdysozoa</taxon>
        <taxon>Arthropoda</taxon>
        <taxon>Hexapoda</taxon>
        <taxon>Insecta</taxon>
        <taxon>Pterygota</taxon>
        <taxon>Neoptera</taxon>
        <taxon>Polyneoptera</taxon>
        <taxon>Phasmatodea</taxon>
        <taxon>Verophasmatodea</taxon>
        <taxon>Anareolatae</taxon>
        <taxon>Phasmatidae</taxon>
        <taxon>Eurycanthinae</taxon>
        <taxon>Dryococelus</taxon>
    </lineage>
</organism>
<sequence>MPEADASTAAELSTEERLWIRVPDADSSRAANCRQRRVYGYMCLKQMLKSSQLSTEAHLWVHVMDADGYACLKQMYQELQLKSFHIIGAVVVYLFYVNRARFPAGSLLDFHMLKSYRTMPLYGVPPSFPLNALASAAAHIAGLVDSYRLTVAKPLRMRVGVVGVGRDVAVGAKRDPLQPETASELKPLHPPSPSSRPHQPAANALHITSHRLLQPQIASHLVSEMTSSTLGETTILLRPSISRLFISQFGYSHSMRISFRGRSYRLFTVNAVLKKERAVATAGGPYSLHKEAVSRSEMTYILSPHWRIGFTGDVSCETTTVGIGRGQFIMKDCKSIPNPCSASSCWEWAKRKRVEARVAWNGEEVEEGRGHTPKFQATVPYPSTIPPPTVQHLPLDQKLPYPSTIPPHLAALTAGPETSVINSWRSVTAIPVTNSLYPPPTPNVQRVRLARICLLAAMLQLLLSRREGREALPQQALILYTCTLIRGRGGAVVRTLASHVDEPCSITGEVSTVFLHVTIMSGDAADQRVFSRISRFPRLCIPAQLHTHLT</sequence>
<keyword evidence="3" id="KW-1185">Reference proteome</keyword>
<reference evidence="2 3" key="1">
    <citation type="submission" date="2023-02" db="EMBL/GenBank/DDBJ databases">
        <title>LHISI_Scaffold_Assembly.</title>
        <authorList>
            <person name="Stuart O.P."/>
            <person name="Cleave R."/>
            <person name="Magrath M.J.L."/>
            <person name="Mikheyev A.S."/>
        </authorList>
    </citation>
    <scope>NUCLEOTIDE SEQUENCE [LARGE SCALE GENOMIC DNA]</scope>
    <source>
        <strain evidence="2">Daus_M_001</strain>
        <tissue evidence="2">Leg muscle</tissue>
    </source>
</reference>
<dbReference type="EMBL" id="JARBHB010000002">
    <property type="protein sequence ID" value="KAJ8894658.1"/>
    <property type="molecule type" value="Genomic_DNA"/>
</dbReference>
<proteinExistence type="predicted"/>
<dbReference type="Proteomes" id="UP001159363">
    <property type="component" value="Chromosome 2"/>
</dbReference>
<gene>
    <name evidence="2" type="ORF">PR048_007322</name>
</gene>
<name>A0ABQ9IDC0_9NEOP</name>
<accession>A0ABQ9IDC0</accession>
<comment type="caution">
    <text evidence="2">The sequence shown here is derived from an EMBL/GenBank/DDBJ whole genome shotgun (WGS) entry which is preliminary data.</text>
</comment>